<proteinExistence type="predicted"/>
<dbReference type="InterPro" id="IPR053158">
    <property type="entry name" value="CapK_Type1_Caps_Biosynth"/>
</dbReference>
<evidence type="ECO:0008006" key="3">
    <source>
        <dbReference type="Google" id="ProtNLM"/>
    </source>
</evidence>
<dbReference type="PANTHER" id="PTHR36932:SF1">
    <property type="entry name" value="CAPSULAR POLYSACCHARIDE BIOSYNTHESIS PROTEIN"/>
    <property type="match status" value="1"/>
</dbReference>
<dbReference type="EMBL" id="JBHRYN010000010">
    <property type="protein sequence ID" value="MFC3701601.1"/>
    <property type="molecule type" value="Genomic_DNA"/>
</dbReference>
<name>A0ABV7WQW1_9GAMM</name>
<dbReference type="Gene3D" id="3.40.50.12780">
    <property type="entry name" value="N-terminal domain of ligase-like"/>
    <property type="match status" value="1"/>
</dbReference>
<evidence type="ECO:0000313" key="2">
    <source>
        <dbReference type="Proteomes" id="UP001595710"/>
    </source>
</evidence>
<reference evidence="2" key="1">
    <citation type="journal article" date="2019" name="Int. J. Syst. Evol. Microbiol.">
        <title>The Global Catalogue of Microorganisms (GCM) 10K type strain sequencing project: providing services to taxonomists for standard genome sequencing and annotation.</title>
        <authorList>
            <consortium name="The Broad Institute Genomics Platform"/>
            <consortium name="The Broad Institute Genome Sequencing Center for Infectious Disease"/>
            <person name="Wu L."/>
            <person name="Ma J."/>
        </authorList>
    </citation>
    <scope>NUCLEOTIDE SEQUENCE [LARGE SCALE GENOMIC DNA]</scope>
    <source>
        <strain evidence="2">CECT 8288</strain>
    </source>
</reference>
<dbReference type="SUPFAM" id="SSF56801">
    <property type="entry name" value="Acetyl-CoA synthetase-like"/>
    <property type="match status" value="1"/>
</dbReference>
<organism evidence="1 2">
    <name type="scientific">Reinekea marina</name>
    <dbReference type="NCBI Taxonomy" id="1310421"/>
    <lineage>
        <taxon>Bacteria</taxon>
        <taxon>Pseudomonadati</taxon>
        <taxon>Pseudomonadota</taxon>
        <taxon>Gammaproteobacteria</taxon>
        <taxon>Oceanospirillales</taxon>
        <taxon>Saccharospirillaceae</taxon>
        <taxon>Reinekea</taxon>
    </lineage>
</organism>
<comment type="caution">
    <text evidence="1">The sequence shown here is derived from an EMBL/GenBank/DDBJ whole genome shotgun (WGS) entry which is preliminary data.</text>
</comment>
<dbReference type="Proteomes" id="UP001595710">
    <property type="component" value="Unassembled WGS sequence"/>
</dbReference>
<dbReference type="InterPro" id="IPR042099">
    <property type="entry name" value="ANL_N_sf"/>
</dbReference>
<sequence length="437" mass="50620">MKNLFKYLPNYIQNTIVSNYGVYQTNIRYKRNLGKPYSDIYSNNTVEDEEKINILLRSIVKHAVETVPFYKKIYRLDPFKIENFTKDDLVNAFPVINKEIVQENLNDFISEDYKMNSLIEMRTSGTTGSPGRYFASKGDRARNYFFFRNILKSLGADYNSKSCTIAARPIGGIKPKQISNMDYYNNTLYLSSFKFNKDTIKYYIEALNKFKPIYIDSFPSSIHSIVLLAEAQGLKLNFKLRFLILSSETISEKHRIAIRRFFKDPILIDQYGSVEMVASLWRADRAPFHLDSYYSIPEFLDAENGAFNFISTSLIRKAMPLIRYDTNDLVHLNKKEEVVEIIGRVEDTIVTPNGNRVQRFDSIYKGIEGINEGQVVQVRTDLIEVRIVVTSKFNSNDELQIKKNTEYYLQDKVEVKVKCVSEIPRTKSGKFKAVVSL</sequence>
<keyword evidence="2" id="KW-1185">Reference proteome</keyword>
<dbReference type="RefSeq" id="WP_377362717.1">
    <property type="nucleotide sequence ID" value="NZ_JBHRYN010000010.1"/>
</dbReference>
<accession>A0ABV7WQW1</accession>
<gene>
    <name evidence="1" type="ORF">ACFOND_08135</name>
</gene>
<dbReference type="PANTHER" id="PTHR36932">
    <property type="entry name" value="CAPSULAR POLYSACCHARIDE BIOSYNTHESIS PROTEIN"/>
    <property type="match status" value="1"/>
</dbReference>
<protein>
    <recommendedName>
        <fullName evidence="3">Phenylacetate-CoA ligase</fullName>
    </recommendedName>
</protein>
<evidence type="ECO:0000313" key="1">
    <source>
        <dbReference type="EMBL" id="MFC3701601.1"/>
    </source>
</evidence>